<dbReference type="InterPro" id="IPR027417">
    <property type="entry name" value="P-loop_NTPase"/>
</dbReference>
<dbReference type="EMBL" id="BK032725">
    <property type="protein sequence ID" value="DAF56977.1"/>
    <property type="molecule type" value="Genomic_DNA"/>
</dbReference>
<feature type="compositionally biased region" description="Basic and acidic residues" evidence="3">
    <location>
        <begin position="10"/>
        <end position="38"/>
    </location>
</feature>
<dbReference type="PROSITE" id="PS50817">
    <property type="entry name" value="INTEIN_N_TER"/>
    <property type="match status" value="1"/>
</dbReference>
<dbReference type="InterPro" id="IPR027434">
    <property type="entry name" value="Homing_endonucl"/>
</dbReference>
<evidence type="ECO:0000313" key="5">
    <source>
        <dbReference type="EMBL" id="DAF56977.1"/>
    </source>
</evidence>
<reference evidence="5" key="1">
    <citation type="journal article" date="2021" name="Proc. Natl. Acad. Sci. U.S.A.">
        <title>A Catalog of Tens of Thousands of Viruses from Human Metagenomes Reveals Hidden Associations with Chronic Diseases.</title>
        <authorList>
            <person name="Tisza M.J."/>
            <person name="Buck C.B."/>
        </authorList>
    </citation>
    <scope>NUCLEOTIDE SEQUENCE</scope>
    <source>
        <strain evidence="5">Ctp4Q36</strain>
    </source>
</reference>
<dbReference type="InterPro" id="IPR004042">
    <property type="entry name" value="Intein_endonuc_central"/>
</dbReference>
<keyword evidence="2" id="KW-0651">Protein splicing</keyword>
<dbReference type="CDD" id="cd00081">
    <property type="entry name" value="Hint"/>
    <property type="match status" value="2"/>
</dbReference>
<protein>
    <submittedName>
        <fullName evidence="5">Terminase large subunit</fullName>
    </submittedName>
</protein>
<dbReference type="SMART" id="SM00305">
    <property type="entry name" value="HintC"/>
    <property type="match status" value="1"/>
</dbReference>
<dbReference type="SUPFAM" id="SSF51294">
    <property type="entry name" value="Hedgehog/intein (Hint) domain"/>
    <property type="match status" value="1"/>
</dbReference>
<dbReference type="GO" id="GO:0004519">
    <property type="term" value="F:endonuclease activity"/>
    <property type="evidence" value="ECO:0007669"/>
    <property type="project" value="InterPro"/>
</dbReference>
<organism evidence="5">
    <name type="scientific">Myoviridae sp. ctp4Q36</name>
    <dbReference type="NCBI Taxonomy" id="2827708"/>
    <lineage>
        <taxon>Viruses</taxon>
        <taxon>Duplodnaviria</taxon>
        <taxon>Heunggongvirae</taxon>
        <taxon>Uroviricota</taxon>
        <taxon>Caudoviricetes</taxon>
    </lineage>
</organism>
<dbReference type="Gene3D" id="3.40.50.300">
    <property type="entry name" value="P-loop containing nucleotide triphosphate hydrolases"/>
    <property type="match status" value="1"/>
</dbReference>
<dbReference type="InterPro" id="IPR036844">
    <property type="entry name" value="Hint_dom_sf"/>
</dbReference>
<evidence type="ECO:0000256" key="2">
    <source>
        <dbReference type="ARBA" id="ARBA00023000"/>
    </source>
</evidence>
<dbReference type="PRINTS" id="PR00379">
    <property type="entry name" value="INTEIN"/>
</dbReference>
<dbReference type="InterPro" id="IPR006141">
    <property type="entry name" value="Intein_N"/>
</dbReference>
<feature type="domain" description="DOD-type homing endonuclease" evidence="4">
    <location>
        <begin position="389"/>
        <end position="518"/>
    </location>
</feature>
<dbReference type="PROSITE" id="PS50818">
    <property type="entry name" value="INTEIN_C_TER"/>
    <property type="match status" value="1"/>
</dbReference>
<dbReference type="Gene3D" id="3.10.28.10">
    <property type="entry name" value="Homing endonucleases"/>
    <property type="match status" value="1"/>
</dbReference>
<dbReference type="NCBIfam" id="TIGR01443">
    <property type="entry name" value="intein_Cterm"/>
    <property type="match status" value="1"/>
</dbReference>
<dbReference type="InterPro" id="IPR006142">
    <property type="entry name" value="INTEIN"/>
</dbReference>
<evidence type="ECO:0000259" key="4">
    <source>
        <dbReference type="PROSITE" id="PS50819"/>
    </source>
</evidence>
<dbReference type="PROSITE" id="PS50819">
    <property type="entry name" value="INTEIN_ENDONUCLEASE"/>
    <property type="match status" value="1"/>
</dbReference>
<dbReference type="InterPro" id="IPR003586">
    <property type="entry name" value="Hint_dom_C"/>
</dbReference>
<sequence length="902" mass="102757">MPIRNNKTQENNEKTCKNNEKHEKNAQKHEKTQENDIKTQENMEIRMQNAIEARELLKEAAKVNLADFAEVVFDYDNSKHHQEWYNILMNKLMSPKDGDMDAELVPAPKGWVNERIGVMAPRSHAKSSCFTVVYPLWVIGNNPNIRILIVSNSASQAQAFLREIKDKITKNSMYKEMFGDLFPEDSNEPGEKWTNQEIIVRRKATHKDPTVSAMGAGGAILSKRADIIICDDILNLENTRTAAQRENIKQWYNEVLMPVLEPNGILINVGCIQEDAMVLLANGTWKKIKDIKVGELVTSIDENTGKRVRKKVTAVLPQGEHETIKVTTKIHKLDVTPNHPFMVLENGRLSWKRADEISIGDTLVGIKANRHGYKKRTQFGFAGKDFCWLFGFLIGDGWVSKGSGWSICFAPGVDEELNKKVCLLFERFFGRKPILRGNYYRLDTKLGKDIYELGLNKHATEKRIPEWIFKSRMSERSAFIEGLIAADGNTVSKNTSRVELNNEMLVNDLRLLAIESSYVVGRILKRTRTIQPPNSKAPREFTSWSISLRKESWQYKGIHNVVDYDIDFRGLSFDTVETVENSKKQSVYDITVEETHNFIADGLVVHNTAWNLEDLLHEQLKNPSYDVRKRYKAILPDGTALWQERWSIEKLMELKEEVGSVAFNKSYMNEALSSEDSVFKYEWLQKAKEIGKKLSFTYTYRPESWTLPVQPKAIALGVDLAISDKDSGDYTAFAVVAELMNGAKIPLWLEEAKLDFAKTERKIIELCGRYQCDIVVVENNGYQAALVRDLQGKTSLPIVPYSTGGEKYDLNVGINSLAVEFENEKWILPYNTQKDSNGDLPSPFTVKFVDRLCDYMMRFGSGHTGDLLMATWFANGGLRQLTFNKSGEEGYAYGSKVDILHR</sequence>
<evidence type="ECO:0000256" key="3">
    <source>
        <dbReference type="SAM" id="MobiDB-lite"/>
    </source>
</evidence>
<dbReference type="Pfam" id="PF14890">
    <property type="entry name" value="Intein_splicing"/>
    <property type="match status" value="1"/>
</dbReference>
<name>A0A8S5T131_9CAUD</name>
<dbReference type="InterPro" id="IPR030934">
    <property type="entry name" value="Intein_C"/>
</dbReference>
<dbReference type="NCBIfam" id="TIGR01445">
    <property type="entry name" value="intein_Nterm"/>
    <property type="match status" value="1"/>
</dbReference>
<dbReference type="GO" id="GO:0016539">
    <property type="term" value="P:intein-mediated protein splicing"/>
    <property type="evidence" value="ECO:0007669"/>
    <property type="project" value="InterPro"/>
</dbReference>
<dbReference type="SMART" id="SM00306">
    <property type="entry name" value="HintN"/>
    <property type="match status" value="1"/>
</dbReference>
<dbReference type="Gene3D" id="2.170.16.10">
    <property type="entry name" value="Hedgehog/Intein (Hint) domain"/>
    <property type="match status" value="2"/>
</dbReference>
<accession>A0A8S5T131</accession>
<dbReference type="Gene3D" id="3.30.420.240">
    <property type="match status" value="1"/>
</dbReference>
<feature type="region of interest" description="Disordered" evidence="3">
    <location>
        <begin position="1"/>
        <end position="38"/>
    </location>
</feature>
<proteinExistence type="predicted"/>
<dbReference type="InterPro" id="IPR003587">
    <property type="entry name" value="Hint_dom_N"/>
</dbReference>
<dbReference type="SUPFAM" id="SSF55608">
    <property type="entry name" value="Homing endonucleases"/>
    <property type="match status" value="1"/>
</dbReference>
<evidence type="ECO:0000256" key="1">
    <source>
        <dbReference type="ARBA" id="ARBA00022813"/>
    </source>
</evidence>
<keyword evidence="1" id="KW-0068">Autocatalytic cleavage</keyword>